<dbReference type="OMA" id="IDGMNML"/>
<gene>
    <name evidence="9" type="ORF">DGUA_6G001198</name>
</gene>
<dbReference type="InterPro" id="IPR006047">
    <property type="entry name" value="GH13_cat_dom"/>
</dbReference>
<evidence type="ECO:0000256" key="5">
    <source>
        <dbReference type="ARBA" id="ARBA00023180"/>
    </source>
</evidence>
<keyword evidence="5" id="KW-0325">Glycoprotein</keyword>
<evidence type="ECO:0000256" key="4">
    <source>
        <dbReference type="ARBA" id="ARBA00022729"/>
    </source>
</evidence>
<accession>A0A3B0JRB9</accession>
<feature type="domain" description="Glycosyl hydrolase family 13 catalytic" evidence="8">
    <location>
        <begin position="53"/>
        <end position="453"/>
    </location>
</feature>
<sequence>MSVSWNKTLARLGLLPLLLLVLAIGQGQGCEVQSSAAAAAATKDWWETAQFYQIYPRSFKDSDGDGIGDLNGITSKLEYLKDLGVTAAWLSPIFASPMVDFGYDISDFFDIQPEYGTLEDFRALIKKANELDLKIILDFVPNHSSDENEWFKKSVKRERGYEDYYVWHDGKVNAATGEREPPSNWLQYFRGSAWEWNEERQQYYLHQFAVQQPDLNYRNPDVVAQMKRVLRYWLNEGVAGFRCDALPPLFEVLPDAEGQYPDEAVSGLTEDKDDRDYLTTTYIENRPETVDMVYQWRTVLDDHKRIFGGNSSVLLIETYTAAWFTMQFYGNRTTEGAHLPFNFNLITVIDQKGLSAQSVQEAIDLWLQNMPAGRTPNWVLGNHDKRRAASRYGVDHIDGMNMLVMILPGASVTYQGEEIGMTDGEISWEDTVDPWGCNSNADIYEMYTRDPERTPFQWTSGTNAGFTDGPTTWLPLAGDFATVNVETELAAQHSHLKIYKELVALRKYSKTLQNGSTKYVAMTKDIFVVRRSLANSPTIVAVINFGTEATTIDLREFDKSLSGNLQLLVRSLASTKSEGTSYNAQMLSLDAAEALVLTTQ</sequence>
<dbReference type="EC" id="3.2.1.20" evidence="3"/>
<dbReference type="SUPFAM" id="SSF51445">
    <property type="entry name" value="(Trans)glycosidases"/>
    <property type="match status" value="1"/>
</dbReference>
<dbReference type="Proteomes" id="UP000268350">
    <property type="component" value="Unassembled WGS sequence"/>
</dbReference>
<evidence type="ECO:0000259" key="8">
    <source>
        <dbReference type="SMART" id="SM00642"/>
    </source>
</evidence>
<name>A0A3B0JRB9_DROGU</name>
<evidence type="ECO:0000256" key="2">
    <source>
        <dbReference type="ARBA" id="ARBA00008061"/>
    </source>
</evidence>
<protein>
    <recommendedName>
        <fullName evidence="3">alpha-glucosidase</fullName>
        <ecNumber evidence="3">3.2.1.20</ecNumber>
    </recommendedName>
</protein>
<dbReference type="STRING" id="7266.A0A3B0JRB9"/>
<dbReference type="AlphaFoldDB" id="A0A3B0JRB9"/>
<reference evidence="10" key="1">
    <citation type="submission" date="2018-01" db="EMBL/GenBank/DDBJ databases">
        <authorList>
            <person name="Alioto T."/>
            <person name="Alioto T."/>
        </authorList>
    </citation>
    <scope>NUCLEOTIDE SEQUENCE [LARGE SCALE GENOMIC DNA]</scope>
</reference>
<dbReference type="GO" id="GO:0005975">
    <property type="term" value="P:carbohydrate metabolic process"/>
    <property type="evidence" value="ECO:0007669"/>
    <property type="project" value="InterPro"/>
</dbReference>
<comment type="catalytic activity">
    <reaction evidence="1">
        <text>Hydrolysis of terminal, non-reducing (1-&gt;4)-linked alpha-D-glucose residues with release of alpha-D-glucose.</text>
        <dbReference type="EC" id="3.2.1.20"/>
    </reaction>
</comment>
<dbReference type="PANTHER" id="PTHR10357:SF234">
    <property type="entry name" value="MALTASE A2-RELATED"/>
    <property type="match status" value="1"/>
</dbReference>
<dbReference type="InterPro" id="IPR013780">
    <property type="entry name" value="Glyco_hydro_b"/>
</dbReference>
<proteinExistence type="inferred from homology"/>
<dbReference type="Pfam" id="PF00128">
    <property type="entry name" value="Alpha-amylase"/>
    <property type="match status" value="1"/>
</dbReference>
<dbReference type="EMBL" id="OUUW01000001">
    <property type="protein sequence ID" value="SPP73688.1"/>
    <property type="molecule type" value="Genomic_DNA"/>
</dbReference>
<keyword evidence="10" id="KW-1185">Reference proteome</keyword>
<comment type="similarity">
    <text evidence="2">Belongs to the glycosyl hydrolase 13 family.</text>
</comment>
<keyword evidence="6" id="KW-0378">Hydrolase</keyword>
<evidence type="ECO:0000256" key="6">
    <source>
        <dbReference type="ARBA" id="ARBA00023295"/>
    </source>
</evidence>
<dbReference type="GO" id="GO:0004558">
    <property type="term" value="F:alpha-1,4-glucosidase activity"/>
    <property type="evidence" value="ECO:0007669"/>
    <property type="project" value="UniProtKB-EC"/>
</dbReference>
<evidence type="ECO:0000313" key="10">
    <source>
        <dbReference type="Proteomes" id="UP000268350"/>
    </source>
</evidence>
<evidence type="ECO:0000256" key="1">
    <source>
        <dbReference type="ARBA" id="ARBA00001657"/>
    </source>
</evidence>
<dbReference type="CDD" id="cd11328">
    <property type="entry name" value="AmyAc_maltase"/>
    <property type="match status" value="1"/>
</dbReference>
<evidence type="ECO:0000256" key="3">
    <source>
        <dbReference type="ARBA" id="ARBA00012741"/>
    </source>
</evidence>
<dbReference type="Gene3D" id="2.60.40.1180">
    <property type="entry name" value="Golgi alpha-mannosidase II"/>
    <property type="match status" value="1"/>
</dbReference>
<dbReference type="OrthoDB" id="1740265at2759"/>
<evidence type="ECO:0000256" key="7">
    <source>
        <dbReference type="SAM" id="SignalP"/>
    </source>
</evidence>
<keyword evidence="6" id="KW-0326">Glycosidase</keyword>
<dbReference type="InterPro" id="IPR045857">
    <property type="entry name" value="O16G_dom_2"/>
</dbReference>
<dbReference type="Gene3D" id="3.90.400.10">
    <property type="entry name" value="Oligo-1,6-glucosidase, Domain 2"/>
    <property type="match status" value="1"/>
</dbReference>
<dbReference type="SMART" id="SM00642">
    <property type="entry name" value="Aamy"/>
    <property type="match status" value="1"/>
</dbReference>
<dbReference type="Gene3D" id="3.20.20.80">
    <property type="entry name" value="Glycosidases"/>
    <property type="match status" value="1"/>
</dbReference>
<evidence type="ECO:0000313" key="9">
    <source>
        <dbReference type="EMBL" id="SPP73688.1"/>
    </source>
</evidence>
<feature type="signal peptide" evidence="7">
    <location>
        <begin position="1"/>
        <end position="29"/>
    </location>
</feature>
<dbReference type="PANTHER" id="PTHR10357">
    <property type="entry name" value="ALPHA-AMYLASE FAMILY MEMBER"/>
    <property type="match status" value="1"/>
</dbReference>
<feature type="chain" id="PRO_5017371894" description="alpha-glucosidase" evidence="7">
    <location>
        <begin position="30"/>
        <end position="600"/>
    </location>
</feature>
<keyword evidence="4 7" id="KW-0732">Signal</keyword>
<dbReference type="InterPro" id="IPR017853">
    <property type="entry name" value="GH"/>
</dbReference>
<dbReference type="FunFam" id="3.90.400.10:FF:000001">
    <property type="entry name" value="Maltase A3, isoform A"/>
    <property type="match status" value="1"/>
</dbReference>
<organism evidence="9 10">
    <name type="scientific">Drosophila guanche</name>
    <name type="common">Fruit fly</name>
    <dbReference type="NCBI Taxonomy" id="7266"/>
    <lineage>
        <taxon>Eukaryota</taxon>
        <taxon>Metazoa</taxon>
        <taxon>Ecdysozoa</taxon>
        <taxon>Arthropoda</taxon>
        <taxon>Hexapoda</taxon>
        <taxon>Insecta</taxon>
        <taxon>Pterygota</taxon>
        <taxon>Neoptera</taxon>
        <taxon>Endopterygota</taxon>
        <taxon>Diptera</taxon>
        <taxon>Brachycera</taxon>
        <taxon>Muscomorpha</taxon>
        <taxon>Ephydroidea</taxon>
        <taxon>Drosophilidae</taxon>
        <taxon>Drosophila</taxon>
        <taxon>Sophophora</taxon>
    </lineage>
</organism>